<proteinExistence type="predicted"/>
<reference evidence="6 7" key="1">
    <citation type="journal article" date="2019" name="Int. J. Syst. Evol. Microbiol.">
        <title>The Global Catalogue of Microorganisms (GCM) 10K type strain sequencing project: providing services to taxonomists for standard genome sequencing and annotation.</title>
        <authorList>
            <consortium name="The Broad Institute Genomics Platform"/>
            <consortium name="The Broad Institute Genome Sequencing Center for Infectious Disease"/>
            <person name="Wu L."/>
            <person name="Ma J."/>
        </authorList>
    </citation>
    <scope>NUCLEOTIDE SEQUENCE [LARGE SCALE GENOMIC DNA]</scope>
    <source>
        <strain evidence="6 7">JCM 10425</strain>
    </source>
</reference>
<keyword evidence="1" id="KW-0805">Transcription regulation</keyword>
<keyword evidence="7" id="KW-1185">Reference proteome</keyword>
<evidence type="ECO:0000256" key="1">
    <source>
        <dbReference type="ARBA" id="ARBA00023015"/>
    </source>
</evidence>
<keyword evidence="3" id="KW-0804">Transcription</keyword>
<organism evidence="6 7">
    <name type="scientific">Cryptosporangium japonicum</name>
    <dbReference type="NCBI Taxonomy" id="80872"/>
    <lineage>
        <taxon>Bacteria</taxon>
        <taxon>Bacillati</taxon>
        <taxon>Actinomycetota</taxon>
        <taxon>Actinomycetes</taxon>
        <taxon>Cryptosporangiales</taxon>
        <taxon>Cryptosporangiaceae</taxon>
        <taxon>Cryptosporangium</taxon>
    </lineage>
</organism>
<dbReference type="Gene3D" id="1.10.10.60">
    <property type="entry name" value="Homeodomain-like"/>
    <property type="match status" value="1"/>
</dbReference>
<gene>
    <name evidence="6" type="ORF">GCM10009539_14100</name>
</gene>
<evidence type="ECO:0000256" key="3">
    <source>
        <dbReference type="ARBA" id="ARBA00023163"/>
    </source>
</evidence>
<dbReference type="Gene3D" id="1.10.357.10">
    <property type="entry name" value="Tetracycline Repressor, domain 2"/>
    <property type="match status" value="1"/>
</dbReference>
<evidence type="ECO:0000256" key="2">
    <source>
        <dbReference type="ARBA" id="ARBA00023125"/>
    </source>
</evidence>
<dbReference type="PANTHER" id="PTHR47506">
    <property type="entry name" value="TRANSCRIPTIONAL REGULATORY PROTEIN"/>
    <property type="match status" value="1"/>
</dbReference>
<dbReference type="InterPro" id="IPR036271">
    <property type="entry name" value="Tet_transcr_reg_TetR-rel_C_sf"/>
</dbReference>
<feature type="DNA-binding region" description="H-T-H motif" evidence="4">
    <location>
        <begin position="33"/>
        <end position="52"/>
    </location>
</feature>
<evidence type="ECO:0000313" key="6">
    <source>
        <dbReference type="EMBL" id="GAA0229904.1"/>
    </source>
</evidence>
<dbReference type="Proteomes" id="UP001500967">
    <property type="component" value="Unassembled WGS sequence"/>
</dbReference>
<dbReference type="PROSITE" id="PS50977">
    <property type="entry name" value="HTH_TETR_2"/>
    <property type="match status" value="1"/>
</dbReference>
<evidence type="ECO:0000313" key="7">
    <source>
        <dbReference type="Proteomes" id="UP001500967"/>
    </source>
</evidence>
<dbReference type="EMBL" id="BAAAGX010000006">
    <property type="protein sequence ID" value="GAA0229904.1"/>
    <property type="molecule type" value="Genomic_DNA"/>
</dbReference>
<evidence type="ECO:0000259" key="5">
    <source>
        <dbReference type="PROSITE" id="PS50977"/>
    </source>
</evidence>
<dbReference type="Pfam" id="PF00440">
    <property type="entry name" value="TetR_N"/>
    <property type="match status" value="1"/>
</dbReference>
<evidence type="ECO:0000256" key="4">
    <source>
        <dbReference type="PROSITE-ProRule" id="PRU00335"/>
    </source>
</evidence>
<sequence length="199" mass="21416">MTTKRGRPRSFDRDAALEIALREFWARGYEPTPVSVLAKAMGIGIPSLYAAFGDKKALFREVVDVYSRTYGAFTERALAAESSARAGVARMLREAAAEYTTPDRPNGCLVISAATNCGPDSADIEELLRTRRNANIAAIEQRVRSDVEAGILPPETNPAALARLTAVTIQGMSQQARDGATRSDLEGVAELAMSAWPNA</sequence>
<dbReference type="InterPro" id="IPR009057">
    <property type="entry name" value="Homeodomain-like_sf"/>
</dbReference>
<dbReference type="InterPro" id="IPR011075">
    <property type="entry name" value="TetR_C"/>
</dbReference>
<accession>A0ABN0TTN4</accession>
<name>A0ABN0TTN4_9ACTN</name>
<dbReference type="SUPFAM" id="SSF46689">
    <property type="entry name" value="Homeodomain-like"/>
    <property type="match status" value="1"/>
</dbReference>
<dbReference type="Pfam" id="PF16925">
    <property type="entry name" value="TetR_C_13"/>
    <property type="match status" value="1"/>
</dbReference>
<dbReference type="SUPFAM" id="SSF48498">
    <property type="entry name" value="Tetracyclin repressor-like, C-terminal domain"/>
    <property type="match status" value="1"/>
</dbReference>
<keyword evidence="2 4" id="KW-0238">DNA-binding</keyword>
<comment type="caution">
    <text evidence="6">The sequence shown here is derived from an EMBL/GenBank/DDBJ whole genome shotgun (WGS) entry which is preliminary data.</text>
</comment>
<protein>
    <submittedName>
        <fullName evidence="6">TetR/AcrR family transcriptional regulator</fullName>
    </submittedName>
</protein>
<dbReference type="InterPro" id="IPR001647">
    <property type="entry name" value="HTH_TetR"/>
</dbReference>
<feature type="domain" description="HTH tetR-type" evidence="5">
    <location>
        <begin position="10"/>
        <end position="70"/>
    </location>
</feature>
<dbReference type="PANTHER" id="PTHR47506:SF1">
    <property type="entry name" value="HTH-TYPE TRANSCRIPTIONAL REGULATOR YJDC"/>
    <property type="match status" value="1"/>
</dbReference>